<reference evidence="1" key="1">
    <citation type="journal article" date="2014" name="Front. Microbiol.">
        <title>High frequency of phylogenetically diverse reductive dehalogenase-homologous genes in deep subseafloor sedimentary metagenomes.</title>
        <authorList>
            <person name="Kawai M."/>
            <person name="Futagami T."/>
            <person name="Toyoda A."/>
            <person name="Takaki Y."/>
            <person name="Nishi S."/>
            <person name="Hori S."/>
            <person name="Arai W."/>
            <person name="Tsubouchi T."/>
            <person name="Morono Y."/>
            <person name="Uchiyama I."/>
            <person name="Ito T."/>
            <person name="Fujiyama A."/>
            <person name="Inagaki F."/>
            <person name="Takami H."/>
        </authorList>
    </citation>
    <scope>NUCLEOTIDE SEQUENCE</scope>
    <source>
        <strain evidence="1">Expedition CK06-06</strain>
    </source>
</reference>
<accession>X0YAQ3</accession>
<gene>
    <name evidence="1" type="ORF">S01H1_84937</name>
</gene>
<sequence>MLMASAALAAVLLGAVFLTPAARLHYHAWRWRSGRDPQLKSLRFVAQHVLDNELDREAIIGLLGEPVRNEPGLVTYASFHPPDNGGNQDYEEVCGFIMRDNRAV</sequence>
<dbReference type="EMBL" id="BARS01058138">
    <property type="protein sequence ID" value="GAG45813.1"/>
    <property type="molecule type" value="Genomic_DNA"/>
</dbReference>
<feature type="non-terminal residue" evidence="1">
    <location>
        <position position="104"/>
    </location>
</feature>
<evidence type="ECO:0000313" key="1">
    <source>
        <dbReference type="EMBL" id="GAG45813.1"/>
    </source>
</evidence>
<comment type="caution">
    <text evidence="1">The sequence shown here is derived from an EMBL/GenBank/DDBJ whole genome shotgun (WGS) entry which is preliminary data.</text>
</comment>
<proteinExistence type="predicted"/>
<name>X0YAQ3_9ZZZZ</name>
<organism evidence="1">
    <name type="scientific">marine sediment metagenome</name>
    <dbReference type="NCBI Taxonomy" id="412755"/>
    <lineage>
        <taxon>unclassified sequences</taxon>
        <taxon>metagenomes</taxon>
        <taxon>ecological metagenomes</taxon>
    </lineage>
</organism>
<dbReference type="AlphaFoldDB" id="X0YAQ3"/>
<protein>
    <submittedName>
        <fullName evidence="1">Uncharacterized protein</fullName>
    </submittedName>
</protein>